<reference evidence="1" key="1">
    <citation type="journal article" date="2015" name="Nature">
        <title>Complex archaea that bridge the gap between prokaryotes and eukaryotes.</title>
        <authorList>
            <person name="Spang A."/>
            <person name="Saw J.H."/>
            <person name="Jorgensen S.L."/>
            <person name="Zaremba-Niedzwiedzka K."/>
            <person name="Martijn J."/>
            <person name="Lind A.E."/>
            <person name="van Eijk R."/>
            <person name="Schleper C."/>
            <person name="Guy L."/>
            <person name="Ettema T.J."/>
        </authorList>
    </citation>
    <scope>NUCLEOTIDE SEQUENCE</scope>
</reference>
<protein>
    <submittedName>
        <fullName evidence="1">Uncharacterized protein</fullName>
    </submittedName>
</protein>
<sequence length="117" mass="13686">PEQRVVVTRPTSTKVDIEHEKGHIALKHKNIKPKNPVMYVREEIAADYYAYRNMGKPRHMIGQLRALYNDLLRGYKVRPTSKIMTIIGRELKALPSLPEGWGKDYAKLVIEYKRRNK</sequence>
<organism evidence="1">
    <name type="scientific">marine sediment metagenome</name>
    <dbReference type="NCBI Taxonomy" id="412755"/>
    <lineage>
        <taxon>unclassified sequences</taxon>
        <taxon>metagenomes</taxon>
        <taxon>ecological metagenomes</taxon>
    </lineage>
</organism>
<name>A0A0F8WRP1_9ZZZZ</name>
<proteinExistence type="predicted"/>
<gene>
    <name evidence="1" type="ORF">LCGC14_3119480</name>
</gene>
<dbReference type="AlphaFoldDB" id="A0A0F8WRP1"/>
<evidence type="ECO:0000313" key="1">
    <source>
        <dbReference type="EMBL" id="KKK50990.1"/>
    </source>
</evidence>
<accession>A0A0F8WRP1</accession>
<comment type="caution">
    <text evidence="1">The sequence shown here is derived from an EMBL/GenBank/DDBJ whole genome shotgun (WGS) entry which is preliminary data.</text>
</comment>
<dbReference type="EMBL" id="LAZR01067737">
    <property type="protein sequence ID" value="KKK50990.1"/>
    <property type="molecule type" value="Genomic_DNA"/>
</dbReference>
<feature type="non-terminal residue" evidence="1">
    <location>
        <position position="1"/>
    </location>
</feature>